<reference evidence="3" key="1">
    <citation type="journal article" date="2021" name="bioRxiv">
        <title>Whole Genome Assembly and Annotation of Northern Wild Rice, Zizania palustris L., Supports a Whole Genome Duplication in the Zizania Genus.</title>
        <authorList>
            <person name="Haas M."/>
            <person name="Kono T."/>
            <person name="Macchietto M."/>
            <person name="Millas R."/>
            <person name="McGilp L."/>
            <person name="Shao M."/>
            <person name="Duquette J."/>
            <person name="Hirsch C.N."/>
            <person name="Kimball J."/>
        </authorList>
    </citation>
    <scope>NUCLEOTIDE SEQUENCE</scope>
    <source>
        <tissue evidence="3">Fresh leaf tissue</tissue>
    </source>
</reference>
<dbReference type="GO" id="GO:0016740">
    <property type="term" value="F:transferase activity"/>
    <property type="evidence" value="ECO:0007669"/>
    <property type="project" value="UniProtKB-KW"/>
</dbReference>
<organism evidence="3 4">
    <name type="scientific">Zizania palustris</name>
    <name type="common">Northern wild rice</name>
    <dbReference type="NCBI Taxonomy" id="103762"/>
    <lineage>
        <taxon>Eukaryota</taxon>
        <taxon>Viridiplantae</taxon>
        <taxon>Streptophyta</taxon>
        <taxon>Embryophyta</taxon>
        <taxon>Tracheophyta</taxon>
        <taxon>Spermatophyta</taxon>
        <taxon>Magnoliopsida</taxon>
        <taxon>Liliopsida</taxon>
        <taxon>Poales</taxon>
        <taxon>Poaceae</taxon>
        <taxon>BOP clade</taxon>
        <taxon>Oryzoideae</taxon>
        <taxon>Oryzeae</taxon>
        <taxon>Zizaniinae</taxon>
        <taxon>Zizania</taxon>
    </lineage>
</organism>
<dbReference type="InterPro" id="IPR050898">
    <property type="entry name" value="Plant_acyltransferase"/>
</dbReference>
<dbReference type="EMBL" id="JAAALK010000086">
    <property type="protein sequence ID" value="KAG8082623.1"/>
    <property type="molecule type" value="Genomic_DNA"/>
</dbReference>
<comment type="caution">
    <text evidence="3">The sequence shown here is derived from an EMBL/GenBank/DDBJ whole genome shotgun (WGS) entry which is preliminary data.</text>
</comment>
<keyword evidence="1" id="KW-0808">Transferase</keyword>
<feature type="region of interest" description="Disordered" evidence="2">
    <location>
        <begin position="213"/>
        <end position="232"/>
    </location>
</feature>
<dbReference type="PANTHER" id="PTHR31147">
    <property type="entry name" value="ACYL TRANSFERASE 4"/>
    <property type="match status" value="1"/>
</dbReference>
<dbReference type="Proteomes" id="UP000729402">
    <property type="component" value="Unassembled WGS sequence"/>
</dbReference>
<dbReference type="OrthoDB" id="1925194at2759"/>
<dbReference type="Pfam" id="PF02458">
    <property type="entry name" value="Transferase"/>
    <property type="match status" value="1"/>
</dbReference>
<reference evidence="3" key="2">
    <citation type="submission" date="2021-02" db="EMBL/GenBank/DDBJ databases">
        <authorList>
            <person name="Kimball J.A."/>
            <person name="Haas M.W."/>
            <person name="Macchietto M."/>
            <person name="Kono T."/>
            <person name="Duquette J."/>
            <person name="Shao M."/>
        </authorList>
    </citation>
    <scope>NUCLEOTIDE SEQUENCE</scope>
    <source>
        <tissue evidence="3">Fresh leaf tissue</tissue>
    </source>
</reference>
<keyword evidence="4" id="KW-1185">Reference proteome</keyword>
<dbReference type="AlphaFoldDB" id="A0A8J5W5T8"/>
<name>A0A8J5W5T8_ZIZPA</name>
<gene>
    <name evidence="3" type="ORF">GUJ93_ZPchr0014g47103</name>
</gene>
<accession>A0A8J5W5T8</accession>
<evidence type="ECO:0000256" key="1">
    <source>
        <dbReference type="ARBA" id="ARBA00022679"/>
    </source>
</evidence>
<feature type="compositionally biased region" description="Basic and acidic residues" evidence="2">
    <location>
        <begin position="213"/>
        <end position="223"/>
    </location>
</feature>
<dbReference type="PANTHER" id="PTHR31147:SF66">
    <property type="entry name" value="OS05G0315700 PROTEIN"/>
    <property type="match status" value="1"/>
</dbReference>
<sequence>MAAAASSLAFTARRGDPELVAPAEATPRGLKRLSDIDDQDCFRFYRSVIFFYRAGGGRATSRDGEEDPARVIRDALAAALVHYYPLAGRLRELPCGKLVVDCTGEGGSFVEADADVALEEFGDTLCPPIPCTGELLCLPESNSAVVTNRPLLYVQVTRLKCGGFVFGSQICHNLVDAVGVTQFLQAVGELASGMAAPRVRPVWARDLLDARDPPRPTCHHPEYEPASDEANDKLRPGEKLVHGAFLFGRDDIAVLREQLPAFMKHRCSRFLLISAFTWRCRTAALGYGPGEEVRFMFVVNGRGRRGDRPLPDGFYGNALTFGVARTTAGELCSGPLSRAVELIAAALVRTAADGYTQSVADTVVLRGRPRFTTARTYVVTDLTKSALHEVDLGWGRPVFGGPATTTLATFHLPASGGGIVVPMGLPPRAMERFEAGVRAGLAAAAASRAVEPAVLSKI</sequence>
<evidence type="ECO:0000256" key="2">
    <source>
        <dbReference type="SAM" id="MobiDB-lite"/>
    </source>
</evidence>
<evidence type="ECO:0000313" key="4">
    <source>
        <dbReference type="Proteomes" id="UP000729402"/>
    </source>
</evidence>
<protein>
    <submittedName>
        <fullName evidence="3">Uncharacterized protein</fullName>
    </submittedName>
</protein>
<evidence type="ECO:0000313" key="3">
    <source>
        <dbReference type="EMBL" id="KAG8082623.1"/>
    </source>
</evidence>
<proteinExistence type="predicted"/>